<evidence type="ECO:0000313" key="2">
    <source>
        <dbReference type="EMBL" id="KAH8978768.1"/>
    </source>
</evidence>
<proteinExistence type="predicted"/>
<name>A0AAD4L6A0_9AGAM</name>
<evidence type="ECO:0000313" key="3">
    <source>
        <dbReference type="Proteomes" id="UP001201163"/>
    </source>
</evidence>
<evidence type="ECO:0000313" key="1">
    <source>
        <dbReference type="EMBL" id="KAH8978442.1"/>
    </source>
</evidence>
<reference evidence="1" key="1">
    <citation type="submission" date="2022-01" db="EMBL/GenBank/DDBJ databases">
        <title>Comparative genomics reveals a dynamic genome evolution in the ectomycorrhizal milk-cap (Lactarius) mushrooms.</title>
        <authorList>
            <consortium name="DOE Joint Genome Institute"/>
            <person name="Lebreton A."/>
            <person name="Tang N."/>
            <person name="Kuo A."/>
            <person name="LaButti K."/>
            <person name="Drula E."/>
            <person name="Barry K."/>
            <person name="Clum A."/>
            <person name="Lipzen A."/>
            <person name="Mousain D."/>
            <person name="Ng V."/>
            <person name="Wang R."/>
            <person name="Wang X."/>
            <person name="Dai Y."/>
            <person name="Henrissat B."/>
            <person name="Grigoriev I.V."/>
            <person name="Guerin-Laguette A."/>
            <person name="Yu F."/>
            <person name="Martin F.M."/>
        </authorList>
    </citation>
    <scope>NUCLEOTIDE SEQUENCE</scope>
    <source>
        <strain evidence="1">QP</strain>
    </source>
</reference>
<dbReference type="EMBL" id="JAKELL010000205">
    <property type="protein sequence ID" value="KAH8978768.1"/>
    <property type="molecule type" value="Genomic_DNA"/>
</dbReference>
<dbReference type="Gene3D" id="3.80.10.10">
    <property type="entry name" value="Ribonuclease Inhibitor"/>
    <property type="match status" value="1"/>
</dbReference>
<dbReference type="InterPro" id="IPR032675">
    <property type="entry name" value="LRR_dom_sf"/>
</dbReference>
<comment type="caution">
    <text evidence="1">The sequence shown here is derived from an EMBL/GenBank/DDBJ whole genome shotgun (WGS) entry which is preliminary data.</text>
</comment>
<accession>A0AAD4L6A0</accession>
<sequence length="305" mass="33350">MSRNFLGGHSRLQKISLCGVSFPALPNLLLSFRDLVELQLLEILSSGYVSPEAVVAGLSNLSRLKTLEIGYSSLRSCTITGTRPPLPILSTLSTLTEFRFKGSCEYLEDLIARLDTPSLQECCISFFREVVFDVPQLTQFICCAEALSSPDKALIHSSETVSFRFWQGRSTGSPIVGSFSLSFPFSHLNWQLSCVAQICFHSSPLLSGVKRLSIDLPPKDPDWLDDAGVEEWTGVFPSFVAVEELYVSEPLGQHVAQALALPRTTGHTEMLPALRSVVFEGPQKFALTPEILKPLPPPAGSPIAP</sequence>
<dbReference type="EMBL" id="JAKELL010000225">
    <property type="protein sequence ID" value="KAH8978442.1"/>
    <property type="molecule type" value="Genomic_DNA"/>
</dbReference>
<keyword evidence="3" id="KW-1185">Reference proteome</keyword>
<dbReference type="AlphaFoldDB" id="A0AAD4L6A0"/>
<protein>
    <submittedName>
        <fullName evidence="1">Uncharacterized protein</fullName>
    </submittedName>
</protein>
<organism evidence="1 3">
    <name type="scientific">Lactarius akahatsu</name>
    <dbReference type="NCBI Taxonomy" id="416441"/>
    <lineage>
        <taxon>Eukaryota</taxon>
        <taxon>Fungi</taxon>
        <taxon>Dikarya</taxon>
        <taxon>Basidiomycota</taxon>
        <taxon>Agaricomycotina</taxon>
        <taxon>Agaricomycetes</taxon>
        <taxon>Russulales</taxon>
        <taxon>Russulaceae</taxon>
        <taxon>Lactarius</taxon>
    </lineage>
</organism>
<dbReference type="Proteomes" id="UP001201163">
    <property type="component" value="Unassembled WGS sequence"/>
</dbReference>
<gene>
    <name evidence="2" type="ORF">EDB92DRAFT_1907776</name>
    <name evidence="1" type="ORF">EDB92DRAFT_1909703</name>
</gene>